<reference evidence="2 3" key="1">
    <citation type="submission" date="2010-08" db="EMBL/GenBank/DDBJ databases">
        <authorList>
            <person name="Weinstock G."/>
            <person name="Sodergren E."/>
            <person name="Clifton S."/>
            <person name="Fulton L."/>
            <person name="Fulton B."/>
            <person name="Courtney L."/>
            <person name="Fronick C."/>
            <person name="Harrison M."/>
            <person name="Strong C."/>
            <person name="Farmer C."/>
            <person name="Delahaunty K."/>
            <person name="Markovic C."/>
            <person name="Hall O."/>
            <person name="Minx P."/>
            <person name="Tomlinson C."/>
            <person name="Mitreva M."/>
            <person name="Hou S."/>
            <person name="Chen J."/>
            <person name="Wollam A."/>
            <person name="Pepin K.H."/>
            <person name="Johnson M."/>
            <person name="Bhonagiri V."/>
            <person name="Zhang X."/>
            <person name="Suruliraj S."/>
            <person name="Warren W."/>
            <person name="Chinwalla A."/>
            <person name="Mardis E.R."/>
            <person name="Wilson R.K."/>
        </authorList>
    </citation>
    <scope>NUCLEOTIDE SEQUENCE [LARGE SCALE GENOMIC DNA]</scope>
    <source>
        <strain evidence="2 3">F0204</strain>
    </source>
</reference>
<gene>
    <name evidence="2" type="ORF">HMPREF9430_01902</name>
</gene>
<dbReference type="STRING" id="706433.HMPREF9430_01902"/>
<dbReference type="InterPro" id="IPR016181">
    <property type="entry name" value="Acyl_CoA_acyltransferase"/>
</dbReference>
<dbReference type="Proteomes" id="UP000004097">
    <property type="component" value="Unassembled WGS sequence"/>
</dbReference>
<organism evidence="2 3">
    <name type="scientific">Solobacterium moorei F0204</name>
    <dbReference type="NCBI Taxonomy" id="706433"/>
    <lineage>
        <taxon>Bacteria</taxon>
        <taxon>Bacillati</taxon>
        <taxon>Bacillota</taxon>
        <taxon>Erysipelotrichia</taxon>
        <taxon>Erysipelotrichales</taxon>
        <taxon>Erysipelotrichaceae</taxon>
        <taxon>Solobacterium</taxon>
    </lineage>
</organism>
<keyword evidence="2" id="KW-0808">Transferase</keyword>
<keyword evidence="3" id="KW-1185">Reference proteome</keyword>
<dbReference type="Pfam" id="PF00583">
    <property type="entry name" value="Acetyltransf_1"/>
    <property type="match status" value="1"/>
</dbReference>
<dbReference type="OrthoDB" id="9796381at2"/>
<evidence type="ECO:0000259" key="1">
    <source>
        <dbReference type="PROSITE" id="PS51186"/>
    </source>
</evidence>
<comment type="caution">
    <text evidence="2">The sequence shown here is derived from an EMBL/GenBank/DDBJ whole genome shotgun (WGS) entry which is preliminary data.</text>
</comment>
<evidence type="ECO:0000313" key="2">
    <source>
        <dbReference type="EMBL" id="EFW23560.1"/>
    </source>
</evidence>
<dbReference type="AlphaFoldDB" id="E7MQT4"/>
<dbReference type="PROSITE" id="PS51186">
    <property type="entry name" value="GNAT"/>
    <property type="match status" value="1"/>
</dbReference>
<dbReference type="GO" id="GO:0016747">
    <property type="term" value="F:acyltransferase activity, transferring groups other than amino-acyl groups"/>
    <property type="evidence" value="ECO:0007669"/>
    <property type="project" value="InterPro"/>
</dbReference>
<name>E7MQT4_9FIRM</name>
<dbReference type="InterPro" id="IPR000182">
    <property type="entry name" value="GNAT_dom"/>
</dbReference>
<sequence length="167" mass="19144">MEIRKSSFEDIDQIMCVIHDAQESMRNNGIPQWQDGYPNEEVISQDIKSGNSYVLVEDEKVIGTAYIIAGHEPSYDYIEDGGWLNNHPYVVVHRIAISKDHKGKDCARKMMAFAESVAINSQIHDIRIDTHHQNLPMRKFLSKLGYHACGTIYLENGDKRIAYQKSF</sequence>
<dbReference type="HOGENOM" id="CLU_013985_13_0_9"/>
<accession>E7MQT4</accession>
<dbReference type="SUPFAM" id="SSF55729">
    <property type="entry name" value="Acyl-CoA N-acyltransferases (Nat)"/>
    <property type="match status" value="1"/>
</dbReference>
<dbReference type="eggNOG" id="COG0456">
    <property type="taxonomic scope" value="Bacteria"/>
</dbReference>
<dbReference type="EMBL" id="AECQ01000040">
    <property type="protein sequence ID" value="EFW23560.1"/>
    <property type="molecule type" value="Genomic_DNA"/>
</dbReference>
<proteinExistence type="predicted"/>
<dbReference type="Gene3D" id="3.40.630.30">
    <property type="match status" value="1"/>
</dbReference>
<evidence type="ECO:0000313" key="3">
    <source>
        <dbReference type="Proteomes" id="UP000004097"/>
    </source>
</evidence>
<protein>
    <submittedName>
        <fullName evidence="2">Acetyltransferase, GNAT family</fullName>
    </submittedName>
</protein>
<feature type="domain" description="N-acetyltransferase" evidence="1">
    <location>
        <begin position="1"/>
        <end position="167"/>
    </location>
</feature>
<dbReference type="RefSeq" id="WP_006526701.1">
    <property type="nucleotide sequence ID" value="NZ_GL637673.1"/>
</dbReference>